<sequence>MTVQLDRQASLEQITNRCKPWDLAVIGGGATGVSIAMDAASRGLDTVLLERFDFGSGTSSRSTKLVHGGVRYLKQGNITLVRDALRERTLLKNNAPHLVQDRAFLIPCKSVWEWMFYGIGLKLYDFLAANNNFRRSRRVSSKFALEHSPGLKPERVWGGVVYHDGQFDDTRLLINMLQTAAECGACAANYVNVDRLLKNDQGRIRGVTVTDTETGKSHDVLAKTVVNAAGPFCDEVRQLDDPGSEAMVAASQGIHLVLPIDFFPGNNAMIVPKTSDGRVIFIVPWHGHAVVGTTDTAIPKAVPEPTPQRDEIQFLLDTAAQYLTRSPTIDDVQSIFTGIRPLVKGDKSSRTASLSRDHVIRVSDTGLITITGGKWTTVRKMAEDCVDRAIEVGAIPASECKTHDLAIHGATSDTSKTRSFYGTDLQDIEKLERDEPELDERLDDALPILKSEIVWAVRREMARTIEDALGRRTRALFLNVAACQRIAPTVAKLLAQELRRDESWIDDQLKLFDKVLDHYDPKRLMK</sequence>
<keyword evidence="5" id="KW-0274">FAD</keyword>
<protein>
    <submittedName>
        <fullName evidence="9">FAD-dependent oxidoreductase</fullName>
    </submittedName>
</protein>
<evidence type="ECO:0000256" key="2">
    <source>
        <dbReference type="ARBA" id="ARBA00007330"/>
    </source>
</evidence>
<proteinExistence type="inferred from homology"/>
<reference evidence="9 10" key="1">
    <citation type="submission" date="2023-06" db="EMBL/GenBank/DDBJ databases">
        <title>Roseiconus lacunae JC819 isolated from Gulf of Mannar region, Tamil Nadu.</title>
        <authorList>
            <person name="Pk S."/>
            <person name="Ch S."/>
            <person name="Ch V.R."/>
        </authorList>
    </citation>
    <scope>NUCLEOTIDE SEQUENCE [LARGE SCALE GENOMIC DNA]</scope>
    <source>
        <strain evidence="9 10">JC819</strain>
    </source>
</reference>
<evidence type="ECO:0000259" key="7">
    <source>
        <dbReference type="Pfam" id="PF01266"/>
    </source>
</evidence>
<dbReference type="InterPro" id="IPR000447">
    <property type="entry name" value="G3P_DH_FAD-dep"/>
</dbReference>
<evidence type="ECO:0000256" key="6">
    <source>
        <dbReference type="ARBA" id="ARBA00023002"/>
    </source>
</evidence>
<comment type="caution">
    <text evidence="9">The sequence shown here is derived from an EMBL/GenBank/DDBJ whole genome shotgun (WGS) entry which is preliminary data.</text>
</comment>
<feature type="domain" description="Alpha-glycerophosphate oxidase C-terminal" evidence="8">
    <location>
        <begin position="415"/>
        <end position="502"/>
    </location>
</feature>
<dbReference type="RefSeq" id="WP_230778403.1">
    <property type="nucleotide sequence ID" value="NZ_JAJMQV010000178.1"/>
</dbReference>
<dbReference type="Pfam" id="PF16901">
    <property type="entry name" value="DAO_C"/>
    <property type="match status" value="1"/>
</dbReference>
<dbReference type="InterPro" id="IPR038299">
    <property type="entry name" value="DAO_C_sf"/>
</dbReference>
<dbReference type="Gene3D" id="3.50.50.60">
    <property type="entry name" value="FAD/NAD(P)-binding domain"/>
    <property type="match status" value="1"/>
</dbReference>
<evidence type="ECO:0000256" key="3">
    <source>
        <dbReference type="ARBA" id="ARBA00022630"/>
    </source>
</evidence>
<dbReference type="EMBL" id="JASZZN010000004">
    <property type="protein sequence ID" value="MDM4015245.1"/>
    <property type="molecule type" value="Genomic_DNA"/>
</dbReference>
<dbReference type="PRINTS" id="PR01001">
    <property type="entry name" value="FADG3PDH"/>
</dbReference>
<dbReference type="InterPro" id="IPR006076">
    <property type="entry name" value="FAD-dep_OxRdtase"/>
</dbReference>
<organism evidence="9 10">
    <name type="scientific">Roseiconus lacunae</name>
    <dbReference type="NCBI Taxonomy" id="2605694"/>
    <lineage>
        <taxon>Bacteria</taxon>
        <taxon>Pseudomonadati</taxon>
        <taxon>Planctomycetota</taxon>
        <taxon>Planctomycetia</taxon>
        <taxon>Pirellulales</taxon>
        <taxon>Pirellulaceae</taxon>
        <taxon>Roseiconus</taxon>
    </lineage>
</organism>
<gene>
    <name evidence="9" type="ORF">QTN89_07385</name>
</gene>
<keyword evidence="3" id="KW-0285">Flavoprotein</keyword>
<evidence type="ECO:0000259" key="8">
    <source>
        <dbReference type="Pfam" id="PF16901"/>
    </source>
</evidence>
<dbReference type="Gene3D" id="1.10.8.870">
    <property type="entry name" value="Alpha-glycerophosphate oxidase, cap domain"/>
    <property type="match status" value="1"/>
</dbReference>
<keyword evidence="6" id="KW-0560">Oxidoreductase</keyword>
<evidence type="ECO:0000313" key="10">
    <source>
        <dbReference type="Proteomes" id="UP001239462"/>
    </source>
</evidence>
<dbReference type="SUPFAM" id="SSF51905">
    <property type="entry name" value="FAD/NAD(P)-binding domain"/>
    <property type="match status" value="1"/>
</dbReference>
<dbReference type="InterPro" id="IPR031656">
    <property type="entry name" value="DAO_C"/>
</dbReference>
<evidence type="ECO:0000256" key="1">
    <source>
        <dbReference type="ARBA" id="ARBA00001974"/>
    </source>
</evidence>
<evidence type="ECO:0000313" key="9">
    <source>
        <dbReference type="EMBL" id="MDM4015245.1"/>
    </source>
</evidence>
<dbReference type="InterPro" id="IPR036188">
    <property type="entry name" value="FAD/NAD-bd_sf"/>
</dbReference>
<evidence type="ECO:0000256" key="5">
    <source>
        <dbReference type="ARBA" id="ARBA00022827"/>
    </source>
</evidence>
<keyword evidence="10" id="KW-1185">Reference proteome</keyword>
<feature type="domain" description="FAD dependent oxidoreductase" evidence="7">
    <location>
        <begin position="22"/>
        <end position="376"/>
    </location>
</feature>
<comment type="cofactor">
    <cofactor evidence="1">
        <name>FAD</name>
        <dbReference type="ChEBI" id="CHEBI:57692"/>
    </cofactor>
</comment>
<comment type="similarity">
    <text evidence="2">Belongs to the FAD-dependent glycerol-3-phosphate dehydrogenase family.</text>
</comment>
<dbReference type="PANTHER" id="PTHR11985">
    <property type="entry name" value="GLYCEROL-3-PHOSPHATE DEHYDROGENASE"/>
    <property type="match status" value="1"/>
</dbReference>
<accession>A0ABT7PFG9</accession>
<evidence type="ECO:0000256" key="4">
    <source>
        <dbReference type="ARBA" id="ARBA00022798"/>
    </source>
</evidence>
<dbReference type="Proteomes" id="UP001239462">
    <property type="component" value="Unassembled WGS sequence"/>
</dbReference>
<dbReference type="Pfam" id="PF01266">
    <property type="entry name" value="DAO"/>
    <property type="match status" value="1"/>
</dbReference>
<name>A0ABT7PFG9_9BACT</name>
<dbReference type="Gene3D" id="3.30.9.10">
    <property type="entry name" value="D-Amino Acid Oxidase, subunit A, domain 2"/>
    <property type="match status" value="1"/>
</dbReference>
<keyword evidence="4" id="KW-0319">Glycerol metabolism</keyword>
<dbReference type="PANTHER" id="PTHR11985:SF35">
    <property type="entry name" value="ANAEROBIC GLYCEROL-3-PHOSPHATE DEHYDROGENASE SUBUNIT A"/>
    <property type="match status" value="1"/>
</dbReference>